<evidence type="ECO:0000256" key="3">
    <source>
        <dbReference type="ARBA" id="ARBA00023004"/>
    </source>
</evidence>
<dbReference type="InterPro" id="IPR042216">
    <property type="entry name" value="MitoNEET_CISD"/>
</dbReference>
<keyword evidence="2" id="KW-0479">Metal-binding</keyword>
<protein>
    <submittedName>
        <fullName evidence="6">Zinc finger CDGSH-type domain-containing protein</fullName>
    </submittedName>
</protein>
<dbReference type="Gene3D" id="3.40.5.90">
    <property type="entry name" value="CDGSH iron-sulfur domain, mitoNEET-type"/>
    <property type="match status" value="1"/>
</dbReference>
<accession>F1YPQ7</accession>
<keyword evidence="3" id="KW-0408">Iron</keyword>
<keyword evidence="1" id="KW-0001">2Fe-2S</keyword>
<dbReference type="GO" id="GO:0046872">
    <property type="term" value="F:metal ion binding"/>
    <property type="evidence" value="ECO:0007669"/>
    <property type="project" value="UniProtKB-KW"/>
</dbReference>
<keyword evidence="4" id="KW-0411">Iron-sulfur</keyword>
<dbReference type="InterPro" id="IPR018967">
    <property type="entry name" value="FeS-contain_CDGSH-typ"/>
</dbReference>
<evidence type="ECO:0000313" key="7">
    <source>
        <dbReference type="Proteomes" id="UP000035065"/>
    </source>
</evidence>
<organism evidence="6 7">
    <name type="scientific">Gordonia neofelifaecis NRRL B-59395</name>
    <dbReference type="NCBI Taxonomy" id="644548"/>
    <lineage>
        <taxon>Bacteria</taxon>
        <taxon>Bacillati</taxon>
        <taxon>Actinomycetota</taxon>
        <taxon>Actinomycetes</taxon>
        <taxon>Mycobacteriales</taxon>
        <taxon>Gordoniaceae</taxon>
        <taxon>Gordonia</taxon>
    </lineage>
</organism>
<comment type="caution">
    <text evidence="6">The sequence shown here is derived from an EMBL/GenBank/DDBJ whole genome shotgun (WGS) entry which is preliminary data.</text>
</comment>
<dbReference type="eggNOG" id="COG3369">
    <property type="taxonomic scope" value="Bacteria"/>
</dbReference>
<dbReference type="GO" id="GO:0005737">
    <property type="term" value="C:cytoplasm"/>
    <property type="evidence" value="ECO:0007669"/>
    <property type="project" value="UniProtKB-ARBA"/>
</dbReference>
<evidence type="ECO:0000256" key="4">
    <source>
        <dbReference type="ARBA" id="ARBA00023014"/>
    </source>
</evidence>
<gene>
    <name evidence="6" type="ORF">SCNU_19572</name>
</gene>
<dbReference type="SMART" id="SM00704">
    <property type="entry name" value="ZnF_CDGSH"/>
    <property type="match status" value="1"/>
</dbReference>
<proteinExistence type="predicted"/>
<dbReference type="AlphaFoldDB" id="F1YPQ7"/>
<keyword evidence="7" id="KW-1185">Reference proteome</keyword>
<dbReference type="Proteomes" id="UP000035065">
    <property type="component" value="Unassembled WGS sequence"/>
</dbReference>
<name>F1YPQ7_9ACTN</name>
<evidence type="ECO:0000259" key="5">
    <source>
        <dbReference type="SMART" id="SM00704"/>
    </source>
</evidence>
<evidence type="ECO:0000256" key="2">
    <source>
        <dbReference type="ARBA" id="ARBA00022723"/>
    </source>
</evidence>
<evidence type="ECO:0000313" key="6">
    <source>
        <dbReference type="EMBL" id="EGD53336.1"/>
    </source>
</evidence>
<dbReference type="Pfam" id="PF09360">
    <property type="entry name" value="zf-CDGSH"/>
    <property type="match status" value="1"/>
</dbReference>
<reference evidence="6 7" key="1">
    <citation type="journal article" date="2011" name="J. Bacteriol.">
        <title>Draft Genome Sequence of Gordonia neofelifaecis NRRL B-59395, a Cholesterol-Degrading Actinomycete.</title>
        <authorList>
            <person name="Ge F."/>
            <person name="Li W."/>
            <person name="Chen G."/>
            <person name="Liu Y."/>
            <person name="Zhang G."/>
            <person name="Yong B."/>
            <person name="Wang Q."/>
            <person name="Wang N."/>
            <person name="Huang Z."/>
            <person name="Li W."/>
            <person name="Wang J."/>
            <person name="Wu C."/>
            <person name="Xie Q."/>
            <person name="Liu G."/>
        </authorList>
    </citation>
    <scope>NUCLEOTIDE SEQUENCE [LARGE SCALE GENOMIC DNA]</scope>
    <source>
        <strain evidence="6 7">NRRL B-59395</strain>
    </source>
</reference>
<feature type="domain" description="Iron-binding zinc finger CDGSH type" evidence="5">
    <location>
        <begin position="21"/>
        <end position="65"/>
    </location>
</feature>
<sequence>MSPRRESRRVRIVPKGPIVIEGPVDVEAPDGSTVHCGRFQVALCACGLSRTAPLCDASHRRRLRHRAH</sequence>
<dbReference type="STRING" id="644548.SCNU_19572"/>
<dbReference type="OrthoDB" id="3855487at2"/>
<dbReference type="EMBL" id="AEUD01000027">
    <property type="protein sequence ID" value="EGD53336.1"/>
    <property type="molecule type" value="Genomic_DNA"/>
</dbReference>
<dbReference type="GO" id="GO:0051537">
    <property type="term" value="F:2 iron, 2 sulfur cluster binding"/>
    <property type="evidence" value="ECO:0007669"/>
    <property type="project" value="UniProtKB-KW"/>
</dbReference>
<evidence type="ECO:0000256" key="1">
    <source>
        <dbReference type="ARBA" id="ARBA00022714"/>
    </source>
</evidence>